<dbReference type="InterPro" id="IPR055049">
    <property type="entry name" value="SNaCT7"/>
</dbReference>
<dbReference type="InterPro" id="IPR007111">
    <property type="entry name" value="NACHT_NTPase"/>
</dbReference>
<reference evidence="3 4" key="1">
    <citation type="submission" date="2013-02" db="EMBL/GenBank/DDBJ databases">
        <title>The Genome Sequence of Enterococcus caccae BAA-1240.</title>
        <authorList>
            <consortium name="The Broad Institute Genome Sequencing Platform"/>
            <consortium name="The Broad Institute Genome Sequencing Center for Infectious Disease"/>
            <person name="Earl A.M."/>
            <person name="Gilmore M.S."/>
            <person name="Lebreton F."/>
            <person name="Walker B."/>
            <person name="Young S.K."/>
            <person name="Zeng Q."/>
            <person name="Gargeya S."/>
            <person name="Fitzgerald M."/>
            <person name="Haas B."/>
            <person name="Abouelleil A."/>
            <person name="Alvarado L."/>
            <person name="Arachchi H.M."/>
            <person name="Berlin A.M."/>
            <person name="Chapman S.B."/>
            <person name="Dewar J."/>
            <person name="Goldberg J."/>
            <person name="Griggs A."/>
            <person name="Gujja S."/>
            <person name="Hansen M."/>
            <person name="Howarth C."/>
            <person name="Imamovic A."/>
            <person name="Larimer J."/>
            <person name="McCowan C."/>
            <person name="Murphy C."/>
            <person name="Neiman D."/>
            <person name="Pearson M."/>
            <person name="Priest M."/>
            <person name="Roberts A."/>
            <person name="Saif S."/>
            <person name="Shea T."/>
            <person name="Sisk P."/>
            <person name="Sykes S."/>
            <person name="Wortman J."/>
            <person name="Nusbaum C."/>
            <person name="Birren B."/>
        </authorList>
    </citation>
    <scope>NUCLEOTIDE SEQUENCE [LARGE SCALE GENOMIC DNA]</scope>
    <source>
        <strain evidence="3 4">ATCC BAA-1240</strain>
    </source>
</reference>
<gene>
    <name evidence="3" type="ORF">UC7_00585</name>
</gene>
<feature type="domain" description="NACHT" evidence="1">
    <location>
        <begin position="102"/>
        <end position="243"/>
    </location>
</feature>
<dbReference type="OrthoDB" id="2081291at2"/>
<dbReference type="PATRIC" id="fig|1158612.3.peg.589"/>
<dbReference type="SUPFAM" id="SSF52540">
    <property type="entry name" value="P-loop containing nucleoside triphosphate hydrolases"/>
    <property type="match status" value="1"/>
</dbReference>
<comment type="caution">
    <text evidence="3">The sequence shown here is derived from an EMBL/GenBank/DDBJ whole genome shotgun (WGS) entry which is preliminary data.</text>
</comment>
<dbReference type="Gene3D" id="3.40.50.300">
    <property type="entry name" value="P-loop containing nucleotide triphosphate hydrolases"/>
    <property type="match status" value="1"/>
</dbReference>
<dbReference type="AlphaFoldDB" id="R3X748"/>
<evidence type="ECO:0000313" key="4">
    <source>
        <dbReference type="Proteomes" id="UP000013840"/>
    </source>
</evidence>
<dbReference type="RefSeq" id="WP_010770768.1">
    <property type="nucleotide sequence ID" value="NZ_KB946332.1"/>
</dbReference>
<dbReference type="Proteomes" id="UP000013840">
    <property type="component" value="Unassembled WGS sequence"/>
</dbReference>
<protein>
    <submittedName>
        <fullName evidence="3">Uncharacterized protein</fullName>
    </submittedName>
</protein>
<sequence>MENVVFVKATTMVFDKAVPFIFKKLKEKFDHLNFKTEEEFGTIYFEYLEKSFDKYSKVKTLLYKNTPKNLYSFFEPMNLRLGKKIITDTSNSENIVRINKKLFITGTGGIGKSMMMKHILLDTIKNETFIPIFIELKELNNDPDSSVEEFVYSSINQIKLNISFEQFEYTLTLGKYLFLFDGLDEVDPQYYQNIERNLKKFSDKYDSNNFIVSSRPVDNIIGWNEFHEYKIEKLDKKQALSLINKLEFDTSIKRKFYQQLKNNLYEEHESFASIPLLLIIMLLTYTDGGEIPSNLIGFYEQAYVALFYQHDASKSGFTRNMKTKNILDIEQFKKILAYIAFKSFFKSSINMKKGELFGYLEKYRCKEHIQFSPSDFVEDAVKSVCLLVQEGEYYKFSHRSFQEYFSALYVETLKDDMQQKLFKAWISNDPRVIQTNSTFINTLIYKQQRRFIENFIFPVIDCFESTFKDKFNSDFHKLYFSCLDSLNIYPDEDTDAFSIGIGISVLYRQFFSIFFLTLRNIEKNITLDKIDITRDDIENQLIDQLDDMVNEYSFEVTIEEIRKCKPISEIFVAWCDCWIKPRYEYLIGWKDQFLNENRTYKRTLESLIDDF</sequence>
<dbReference type="PANTHER" id="PTHR46844">
    <property type="entry name" value="SLR5058 PROTEIN"/>
    <property type="match status" value="1"/>
</dbReference>
<dbReference type="InterPro" id="IPR027417">
    <property type="entry name" value="P-loop_NTPase"/>
</dbReference>
<evidence type="ECO:0000259" key="1">
    <source>
        <dbReference type="Pfam" id="PF05729"/>
    </source>
</evidence>
<proteinExistence type="predicted"/>
<dbReference type="Pfam" id="PF05729">
    <property type="entry name" value="NACHT"/>
    <property type="match status" value="1"/>
</dbReference>
<evidence type="ECO:0000313" key="3">
    <source>
        <dbReference type="EMBL" id="EOL49920.1"/>
    </source>
</evidence>
<name>R3X748_9ENTE</name>
<feature type="domain" description="Short NACHT-associated C-terminal" evidence="2">
    <location>
        <begin position="447"/>
        <end position="610"/>
    </location>
</feature>
<keyword evidence="4" id="KW-1185">Reference proteome</keyword>
<dbReference type="eggNOG" id="COG5635">
    <property type="taxonomic scope" value="Bacteria"/>
</dbReference>
<evidence type="ECO:0000259" key="2">
    <source>
        <dbReference type="Pfam" id="PF22712"/>
    </source>
</evidence>
<dbReference type="STRING" id="317735.RU98_GL000617"/>
<dbReference type="EMBL" id="AJAU01000007">
    <property type="protein sequence ID" value="EOL49920.1"/>
    <property type="molecule type" value="Genomic_DNA"/>
</dbReference>
<dbReference type="PANTHER" id="PTHR46844:SF1">
    <property type="entry name" value="SLR5058 PROTEIN"/>
    <property type="match status" value="1"/>
</dbReference>
<accession>R3X748</accession>
<dbReference type="Pfam" id="PF22712">
    <property type="entry name" value="SNaCT7"/>
    <property type="match status" value="1"/>
</dbReference>
<organism evidence="3 4">
    <name type="scientific">Enterococcus caccae ATCC BAA-1240</name>
    <dbReference type="NCBI Taxonomy" id="1158612"/>
    <lineage>
        <taxon>Bacteria</taxon>
        <taxon>Bacillati</taxon>
        <taxon>Bacillota</taxon>
        <taxon>Bacilli</taxon>
        <taxon>Lactobacillales</taxon>
        <taxon>Enterococcaceae</taxon>
        <taxon>Enterococcus</taxon>
    </lineage>
</organism>